<name>A0AAD4R8E8_9BILA</name>
<keyword evidence="3" id="KW-1185">Reference proteome</keyword>
<dbReference type="Proteomes" id="UP001201812">
    <property type="component" value="Unassembled WGS sequence"/>
</dbReference>
<protein>
    <submittedName>
        <fullName evidence="2">Uncharacterized protein</fullName>
    </submittedName>
</protein>
<comment type="caution">
    <text evidence="2">The sequence shown here is derived from an EMBL/GenBank/DDBJ whole genome shotgun (WGS) entry which is preliminary data.</text>
</comment>
<accession>A0AAD4R8E8</accession>
<evidence type="ECO:0000313" key="2">
    <source>
        <dbReference type="EMBL" id="KAI1729559.1"/>
    </source>
</evidence>
<feature type="region of interest" description="Disordered" evidence="1">
    <location>
        <begin position="55"/>
        <end position="94"/>
    </location>
</feature>
<evidence type="ECO:0000313" key="3">
    <source>
        <dbReference type="Proteomes" id="UP001201812"/>
    </source>
</evidence>
<feature type="region of interest" description="Disordered" evidence="1">
    <location>
        <begin position="1"/>
        <end position="35"/>
    </location>
</feature>
<feature type="region of interest" description="Disordered" evidence="1">
    <location>
        <begin position="131"/>
        <end position="194"/>
    </location>
</feature>
<dbReference type="EMBL" id="JAKKPZ010000001">
    <property type="protein sequence ID" value="KAI1729559.1"/>
    <property type="molecule type" value="Genomic_DNA"/>
</dbReference>
<organism evidence="2 3">
    <name type="scientific">Ditylenchus destructor</name>
    <dbReference type="NCBI Taxonomy" id="166010"/>
    <lineage>
        <taxon>Eukaryota</taxon>
        <taxon>Metazoa</taxon>
        <taxon>Ecdysozoa</taxon>
        <taxon>Nematoda</taxon>
        <taxon>Chromadorea</taxon>
        <taxon>Rhabditida</taxon>
        <taxon>Tylenchina</taxon>
        <taxon>Tylenchomorpha</taxon>
        <taxon>Sphaerularioidea</taxon>
        <taxon>Anguinidae</taxon>
        <taxon>Anguininae</taxon>
        <taxon>Ditylenchus</taxon>
    </lineage>
</organism>
<evidence type="ECO:0000256" key="1">
    <source>
        <dbReference type="SAM" id="MobiDB-lite"/>
    </source>
</evidence>
<reference evidence="2" key="1">
    <citation type="submission" date="2022-01" db="EMBL/GenBank/DDBJ databases">
        <title>Genome Sequence Resource for Two Populations of Ditylenchus destructor, the Migratory Endoparasitic Phytonematode.</title>
        <authorList>
            <person name="Zhang H."/>
            <person name="Lin R."/>
            <person name="Xie B."/>
        </authorList>
    </citation>
    <scope>NUCLEOTIDE SEQUENCE</scope>
    <source>
        <strain evidence="2">BazhouSP</strain>
    </source>
</reference>
<proteinExistence type="predicted"/>
<dbReference type="AlphaFoldDB" id="A0AAD4R8E8"/>
<sequence length="194" mass="22216">MLGAQALRTKQKVEQKEKERRHKDRQRNLELQRQQIQKVANEDAQAAHLEYEAKMSGRNSSPNIHNNVLPTSSSGQNFNLQAPLSERDRRNSNRKIHQRYSLSSATFHQHLRAMPMSARESQSYDRIQVPVRSPSTDFGKPFANGIDSGGHENGKSSASRFLRWIGLTSSNNSSSKHRRNSEQQASEQRRMSTY</sequence>
<feature type="compositionally biased region" description="Polar residues" evidence="1">
    <location>
        <begin position="57"/>
        <end position="82"/>
    </location>
</feature>
<gene>
    <name evidence="2" type="ORF">DdX_01807</name>
</gene>